<proteinExistence type="predicted"/>
<dbReference type="RefSeq" id="WP_338502548.1">
    <property type="nucleotide sequence ID" value="NZ_CP145607.1"/>
</dbReference>
<dbReference type="PROSITE" id="PS51257">
    <property type="entry name" value="PROKAR_LIPOPROTEIN"/>
    <property type="match status" value="1"/>
</dbReference>
<dbReference type="InterPro" id="IPR012347">
    <property type="entry name" value="Ferritin-like"/>
</dbReference>
<evidence type="ECO:0000256" key="1">
    <source>
        <dbReference type="SAM" id="SignalP"/>
    </source>
</evidence>
<feature type="chain" id="PRO_5046999927" evidence="1">
    <location>
        <begin position="20"/>
        <end position="166"/>
    </location>
</feature>
<dbReference type="PANTHER" id="PTHR38593">
    <property type="entry name" value="BLR2558 PROTEIN"/>
    <property type="match status" value="1"/>
</dbReference>
<feature type="signal peptide" evidence="1">
    <location>
        <begin position="1"/>
        <end position="19"/>
    </location>
</feature>
<evidence type="ECO:0000259" key="2">
    <source>
        <dbReference type="Pfam" id="PF13628"/>
    </source>
</evidence>
<organism evidence="3 4">
    <name type="scientific">Sphingomonas kaistensis</name>
    <dbReference type="NCBI Taxonomy" id="298708"/>
    <lineage>
        <taxon>Bacteria</taxon>
        <taxon>Pseudomonadati</taxon>
        <taxon>Pseudomonadota</taxon>
        <taxon>Alphaproteobacteria</taxon>
        <taxon>Sphingomonadales</taxon>
        <taxon>Sphingomonadaceae</taxon>
        <taxon>Sphingomonas</taxon>
    </lineage>
</organism>
<gene>
    <name evidence="3" type="ORF">V6R86_04655</name>
</gene>
<dbReference type="EMBL" id="CP145607">
    <property type="protein sequence ID" value="WWM69993.1"/>
    <property type="molecule type" value="Genomic_DNA"/>
</dbReference>
<sequence>MRRLVPLAMVMALGGVSLAGCATTPGTAMASSAASAFVATAASSDLFEIESSRLALQRSQSPMLRMHAEMMIRDHTNLGAQLSAAAAGVGIGVPTQMLPMHAAMLDELARSPNFDATYRSQQVTSHRQALTLMDRYARRGDVPQLRGVAAAAVPVIRGHLDHSLRI</sequence>
<dbReference type="Pfam" id="PF13628">
    <property type="entry name" value="DUF4142"/>
    <property type="match status" value="1"/>
</dbReference>
<dbReference type="Gene3D" id="1.20.1260.10">
    <property type="match status" value="1"/>
</dbReference>
<dbReference type="Proteomes" id="UP001382935">
    <property type="component" value="Chromosome"/>
</dbReference>
<feature type="domain" description="DUF4142" evidence="2">
    <location>
        <begin position="34"/>
        <end position="162"/>
    </location>
</feature>
<evidence type="ECO:0000313" key="4">
    <source>
        <dbReference type="Proteomes" id="UP001382935"/>
    </source>
</evidence>
<protein>
    <submittedName>
        <fullName evidence="3">DUF4142 domain-containing protein</fullName>
    </submittedName>
</protein>
<dbReference type="PANTHER" id="PTHR38593:SF1">
    <property type="entry name" value="BLR2558 PROTEIN"/>
    <property type="match status" value="1"/>
</dbReference>
<evidence type="ECO:0000313" key="3">
    <source>
        <dbReference type="EMBL" id="WWM69993.1"/>
    </source>
</evidence>
<accession>A0ABZ2G1X0</accession>
<reference evidence="3 4" key="1">
    <citation type="submission" date="2024-02" db="EMBL/GenBank/DDBJ databases">
        <title>Full genome sequence of Sphingomonas kaistensis.</title>
        <authorList>
            <person name="Poletto B.L."/>
            <person name="Silva G."/>
            <person name="Galante D."/>
            <person name="Campos K.R."/>
            <person name="Santos M.B.N."/>
            <person name="Sacchi C.T."/>
        </authorList>
    </citation>
    <scope>NUCLEOTIDE SEQUENCE [LARGE SCALE GENOMIC DNA]</scope>
    <source>
        <strain evidence="3 4">MA4R</strain>
    </source>
</reference>
<keyword evidence="1" id="KW-0732">Signal</keyword>
<keyword evidence="4" id="KW-1185">Reference proteome</keyword>
<name>A0ABZ2G1X0_9SPHN</name>
<dbReference type="InterPro" id="IPR025419">
    <property type="entry name" value="DUF4142"/>
</dbReference>